<name>A0ABV8G2P5_9ACTN</name>
<dbReference type="Proteomes" id="UP001595851">
    <property type="component" value="Unassembled WGS sequence"/>
</dbReference>
<feature type="region of interest" description="Disordered" evidence="1">
    <location>
        <begin position="30"/>
        <end position="74"/>
    </location>
</feature>
<gene>
    <name evidence="2" type="ORF">ACFOY2_05380</name>
</gene>
<evidence type="ECO:0000313" key="2">
    <source>
        <dbReference type="EMBL" id="MFC4006642.1"/>
    </source>
</evidence>
<reference evidence="3" key="1">
    <citation type="journal article" date="2019" name="Int. J. Syst. Evol. Microbiol.">
        <title>The Global Catalogue of Microorganisms (GCM) 10K type strain sequencing project: providing services to taxonomists for standard genome sequencing and annotation.</title>
        <authorList>
            <consortium name="The Broad Institute Genomics Platform"/>
            <consortium name="The Broad Institute Genome Sequencing Center for Infectious Disease"/>
            <person name="Wu L."/>
            <person name="Ma J."/>
        </authorList>
    </citation>
    <scope>NUCLEOTIDE SEQUENCE [LARGE SCALE GENOMIC DNA]</scope>
    <source>
        <strain evidence="3">TBRC 1276</strain>
    </source>
</reference>
<protein>
    <submittedName>
        <fullName evidence="2">Uncharacterized protein</fullName>
    </submittedName>
</protein>
<feature type="compositionally biased region" description="Low complexity" evidence="1">
    <location>
        <begin position="44"/>
        <end position="59"/>
    </location>
</feature>
<organism evidence="2 3">
    <name type="scientific">Nonomuraea purpurea</name>
    <dbReference type="NCBI Taxonomy" id="1849276"/>
    <lineage>
        <taxon>Bacteria</taxon>
        <taxon>Bacillati</taxon>
        <taxon>Actinomycetota</taxon>
        <taxon>Actinomycetes</taxon>
        <taxon>Streptosporangiales</taxon>
        <taxon>Streptosporangiaceae</taxon>
        <taxon>Nonomuraea</taxon>
    </lineage>
</organism>
<accession>A0ABV8G2P5</accession>
<sequence length="74" mass="7764">MKTITIRNEYGHEFEVDASARPFWEKRPGVVILDNQPSEPDADPAPASPAAGAASDQPDVSGASSSPLRGSKKG</sequence>
<evidence type="ECO:0000256" key="1">
    <source>
        <dbReference type="SAM" id="MobiDB-lite"/>
    </source>
</evidence>
<proteinExistence type="predicted"/>
<dbReference type="EMBL" id="JBHSBI010000002">
    <property type="protein sequence ID" value="MFC4006642.1"/>
    <property type="molecule type" value="Genomic_DNA"/>
</dbReference>
<keyword evidence="3" id="KW-1185">Reference proteome</keyword>
<comment type="caution">
    <text evidence="2">The sequence shown here is derived from an EMBL/GenBank/DDBJ whole genome shotgun (WGS) entry which is preliminary data.</text>
</comment>
<evidence type="ECO:0000313" key="3">
    <source>
        <dbReference type="Proteomes" id="UP001595851"/>
    </source>
</evidence>
<dbReference type="RefSeq" id="WP_379526781.1">
    <property type="nucleotide sequence ID" value="NZ_JBHSBI010000002.1"/>
</dbReference>